<evidence type="ECO:0000256" key="3">
    <source>
        <dbReference type="ARBA" id="ARBA00022691"/>
    </source>
</evidence>
<keyword evidence="2 5" id="KW-0808">Transferase</keyword>
<dbReference type="Pfam" id="PF01189">
    <property type="entry name" value="Methyltr_RsmB-F"/>
    <property type="match status" value="1"/>
</dbReference>
<feature type="binding site" evidence="5">
    <location>
        <position position="286"/>
    </location>
    <ligand>
        <name>S-adenosyl-L-methionine</name>
        <dbReference type="ChEBI" id="CHEBI:59789"/>
    </ligand>
</feature>
<evidence type="ECO:0000256" key="5">
    <source>
        <dbReference type="PROSITE-ProRule" id="PRU01023"/>
    </source>
</evidence>
<comment type="caution">
    <text evidence="7">The sequence shown here is derived from an EMBL/GenBank/DDBJ whole genome shotgun (WGS) entry which is preliminary data.</text>
</comment>
<dbReference type="SUPFAM" id="SSF53335">
    <property type="entry name" value="S-adenosyl-L-methionine-dependent methyltransferases"/>
    <property type="match status" value="1"/>
</dbReference>
<comment type="caution">
    <text evidence="5">Lacks conserved residue(s) required for the propagation of feature annotation.</text>
</comment>
<dbReference type="PROSITE" id="PS51686">
    <property type="entry name" value="SAM_MT_RSMB_NOP"/>
    <property type="match status" value="1"/>
</dbReference>
<evidence type="ECO:0000259" key="6">
    <source>
        <dbReference type="PROSITE" id="PS51686"/>
    </source>
</evidence>
<keyword evidence="4 5" id="KW-0694">RNA-binding</keyword>
<keyword evidence="3 5" id="KW-0949">S-adenosyl-L-methionine</keyword>
<dbReference type="PANTHER" id="PTHR22807">
    <property type="entry name" value="NOP2 YEAST -RELATED NOL1/NOP2/FMU SUN DOMAIN-CONTAINING"/>
    <property type="match status" value="1"/>
</dbReference>
<dbReference type="PRINTS" id="PR02008">
    <property type="entry name" value="RCMTFAMILY"/>
</dbReference>
<sequence>MTPAARLSAAMAILDRILGGTPAEQALVNWARASRFAGSGDRNAIRDLVFDALRCRRSHAVLGGGETGRGLILGGLRTAGVDPAPLFTGEGHAPAPIGPEDAGAAPTGAAALDLPDWIFPQLQQDLGDDLAPIAAAMRHRAPVFLRVNRARSTREAVQAELAAEGVETRPHPLAETALEVMTNPRKVQTLAAFTEGRVELQDAASQAVVEALPLTEGMRVLDYCAGGGGKTLAMAGRAKLRLFAHDADPRRMRDLPARATRAGVRVTLSQSADLDRQAPFDLVLTDVPCSGSGSWRRAPEGKWLITPEKLENLLKIQSDILDRAAGLVRAGGWLGYATCSLLTAENRGQIDAFLARQPGWSLHQDRRLTPLDGGDGFYVAVLQRNT</sequence>
<dbReference type="GO" id="GO:0003723">
    <property type="term" value="F:RNA binding"/>
    <property type="evidence" value="ECO:0007669"/>
    <property type="project" value="UniProtKB-UniRule"/>
</dbReference>
<dbReference type="InterPro" id="IPR054728">
    <property type="entry name" value="RsmB-like_ferredoxin"/>
</dbReference>
<dbReference type="Proteomes" id="UP000628984">
    <property type="component" value="Unassembled WGS sequence"/>
</dbReference>
<evidence type="ECO:0000256" key="2">
    <source>
        <dbReference type="ARBA" id="ARBA00022679"/>
    </source>
</evidence>
<dbReference type="EMBL" id="BMYQ01000001">
    <property type="protein sequence ID" value="GGW22168.1"/>
    <property type="molecule type" value="Genomic_DNA"/>
</dbReference>
<dbReference type="InterPro" id="IPR023267">
    <property type="entry name" value="RCMT"/>
</dbReference>
<dbReference type="InterPro" id="IPR049560">
    <property type="entry name" value="MeTrfase_RsmB-F_NOP2_cat"/>
</dbReference>
<reference evidence="7" key="1">
    <citation type="journal article" date="2014" name="Int. J. Syst. Evol. Microbiol.">
        <title>Complete genome sequence of Corynebacterium casei LMG S-19264T (=DSM 44701T), isolated from a smear-ripened cheese.</title>
        <authorList>
            <consortium name="US DOE Joint Genome Institute (JGI-PGF)"/>
            <person name="Walter F."/>
            <person name="Albersmeier A."/>
            <person name="Kalinowski J."/>
            <person name="Ruckert C."/>
        </authorList>
    </citation>
    <scope>NUCLEOTIDE SEQUENCE</scope>
    <source>
        <strain evidence="7">KCTC 23714</strain>
    </source>
</reference>
<evidence type="ECO:0000256" key="1">
    <source>
        <dbReference type="ARBA" id="ARBA00022603"/>
    </source>
</evidence>
<keyword evidence="1 5" id="KW-0489">Methyltransferase</keyword>
<evidence type="ECO:0000256" key="4">
    <source>
        <dbReference type="ARBA" id="ARBA00022884"/>
    </source>
</evidence>
<protein>
    <submittedName>
        <fullName evidence="7">SAM-dependent methyltransferase</fullName>
    </submittedName>
</protein>
<feature type="binding site" evidence="5">
    <location>
        <position position="246"/>
    </location>
    <ligand>
        <name>S-adenosyl-L-methionine</name>
        <dbReference type="ChEBI" id="CHEBI:59789"/>
    </ligand>
</feature>
<dbReference type="AlphaFoldDB" id="A0A918IN01"/>
<dbReference type="PANTHER" id="PTHR22807:SF53">
    <property type="entry name" value="RIBOSOMAL RNA SMALL SUBUNIT METHYLTRANSFERASE B-RELATED"/>
    <property type="match status" value="1"/>
</dbReference>
<dbReference type="Gene3D" id="3.40.50.150">
    <property type="entry name" value="Vaccinia Virus protein VP39"/>
    <property type="match status" value="1"/>
</dbReference>
<dbReference type="Pfam" id="PF22458">
    <property type="entry name" value="RsmF-B_ferredox"/>
    <property type="match status" value="1"/>
</dbReference>
<proteinExistence type="inferred from homology"/>
<keyword evidence="8" id="KW-1185">Reference proteome</keyword>
<dbReference type="GO" id="GO:0001510">
    <property type="term" value="P:RNA methylation"/>
    <property type="evidence" value="ECO:0007669"/>
    <property type="project" value="InterPro"/>
</dbReference>
<comment type="similarity">
    <text evidence="5">Belongs to the class I-like SAM-binding methyltransferase superfamily. RsmB/NOP family.</text>
</comment>
<dbReference type="RefSeq" id="WP_189632213.1">
    <property type="nucleotide sequence ID" value="NZ_BMYQ01000001.1"/>
</dbReference>
<name>A0A918IN01_9RHOB</name>
<evidence type="ECO:0000313" key="8">
    <source>
        <dbReference type="Proteomes" id="UP000628984"/>
    </source>
</evidence>
<reference evidence="7" key="2">
    <citation type="submission" date="2020-09" db="EMBL/GenBank/DDBJ databases">
        <authorList>
            <person name="Sun Q."/>
            <person name="Kim S."/>
        </authorList>
    </citation>
    <scope>NUCLEOTIDE SEQUENCE</scope>
    <source>
        <strain evidence="7">KCTC 23714</strain>
    </source>
</reference>
<dbReference type="InterPro" id="IPR001678">
    <property type="entry name" value="MeTrfase_RsmB-F_NOP2_dom"/>
</dbReference>
<feature type="domain" description="SAM-dependent MTase RsmB/NOP-type" evidence="6">
    <location>
        <begin position="133"/>
        <end position="386"/>
    </location>
</feature>
<evidence type="ECO:0000313" key="7">
    <source>
        <dbReference type="EMBL" id="GGW22168.1"/>
    </source>
</evidence>
<feature type="active site" description="Nucleophile" evidence="5">
    <location>
        <position position="339"/>
    </location>
</feature>
<accession>A0A918IN01</accession>
<organism evidence="7 8">
    <name type="scientific">Gemmobacter lanyuensis</name>
    <dbReference type="NCBI Taxonomy" id="1054497"/>
    <lineage>
        <taxon>Bacteria</taxon>
        <taxon>Pseudomonadati</taxon>
        <taxon>Pseudomonadota</taxon>
        <taxon>Alphaproteobacteria</taxon>
        <taxon>Rhodobacterales</taxon>
        <taxon>Paracoccaceae</taxon>
        <taxon>Gemmobacter</taxon>
    </lineage>
</organism>
<dbReference type="GO" id="GO:0008173">
    <property type="term" value="F:RNA methyltransferase activity"/>
    <property type="evidence" value="ECO:0007669"/>
    <property type="project" value="InterPro"/>
</dbReference>
<gene>
    <name evidence="7" type="ORF">GCM10011452_04940</name>
</gene>
<dbReference type="InterPro" id="IPR029063">
    <property type="entry name" value="SAM-dependent_MTases_sf"/>
</dbReference>